<keyword evidence="4" id="KW-1185">Reference proteome</keyword>
<feature type="transmembrane region" description="Helical" evidence="1">
    <location>
        <begin position="187"/>
        <end position="206"/>
    </location>
</feature>
<accession>A0ABU6HDL5</accession>
<feature type="transmembrane region" description="Helical" evidence="1">
    <location>
        <begin position="128"/>
        <end position="148"/>
    </location>
</feature>
<feature type="transmembrane region" description="Helical" evidence="1">
    <location>
        <begin position="12"/>
        <end position="34"/>
    </location>
</feature>
<reference evidence="3 4" key="1">
    <citation type="submission" date="2024-01" db="EMBL/GenBank/DDBJ databases">
        <title>Mesobacterium rodlantinim sp. nov., isolated from shallow sea hydrothermal systems off Kueishantao Island.</title>
        <authorList>
            <person name="Su Z."/>
            <person name="Tang K."/>
        </authorList>
    </citation>
    <scope>NUCLEOTIDE SEQUENCE [LARGE SCALE GENOMIC DNA]</scope>
    <source>
        <strain evidence="3 4">TK19101</strain>
    </source>
</reference>
<feature type="transmembrane region" description="Helical" evidence="1">
    <location>
        <begin position="46"/>
        <end position="67"/>
    </location>
</feature>
<evidence type="ECO:0000313" key="3">
    <source>
        <dbReference type="EMBL" id="MEC3859960.1"/>
    </source>
</evidence>
<comment type="caution">
    <text evidence="3">The sequence shown here is derived from an EMBL/GenBank/DDBJ whole genome shotgun (WGS) entry which is preliminary data.</text>
</comment>
<dbReference type="RefSeq" id="WP_326295552.1">
    <property type="nucleotide sequence ID" value="NZ_JAYLLH010000002.1"/>
</dbReference>
<dbReference type="GO" id="GO:0006508">
    <property type="term" value="P:proteolysis"/>
    <property type="evidence" value="ECO:0007669"/>
    <property type="project" value="UniProtKB-KW"/>
</dbReference>
<proteinExistence type="predicted"/>
<keyword evidence="1" id="KW-0812">Transmembrane</keyword>
<dbReference type="EMBL" id="JAYLLH010000002">
    <property type="protein sequence ID" value="MEC3859960.1"/>
    <property type="molecule type" value="Genomic_DNA"/>
</dbReference>
<name>A0ABU6HDL5_9RHOB</name>
<gene>
    <name evidence="3" type="ORF">VK792_01565</name>
</gene>
<sequence length="235" mass="24540">MPHSADTPSPLRIAAVLAVAVAGTLALVVLSLAISPNTQPGVAAYFHYQSAALGVAGVTVLAMRVVLGRSFRVLRIGHPAAPARPIPVLGVKPGESWRKVGTTFWLITCIATTGWLILAQAGPTGAPLAAWITAVALAVPLAASNALVEEIVTRWTLVEGLTGRCARVAPFASALVFGSAHYMGVPGGLSGGLMAAFLAWLISLSIQDTRGLFWAIFIHFWLDVVIFATLLADRT</sequence>
<keyword evidence="3" id="KW-0378">Hydrolase</keyword>
<dbReference type="EC" id="3.4.-.-" evidence="3"/>
<evidence type="ECO:0000313" key="4">
    <source>
        <dbReference type="Proteomes" id="UP001348149"/>
    </source>
</evidence>
<dbReference type="GO" id="GO:0008233">
    <property type="term" value="F:peptidase activity"/>
    <property type="evidence" value="ECO:0007669"/>
    <property type="project" value="UniProtKB-KW"/>
</dbReference>
<feature type="transmembrane region" description="Helical" evidence="1">
    <location>
        <begin position="212"/>
        <end position="232"/>
    </location>
</feature>
<feature type="domain" description="CAAX prenyl protease 2/Lysostaphin resistance protein A-like" evidence="2">
    <location>
        <begin position="134"/>
        <end position="224"/>
    </location>
</feature>
<dbReference type="Pfam" id="PF02517">
    <property type="entry name" value="Rce1-like"/>
    <property type="match status" value="1"/>
</dbReference>
<organism evidence="3 4">
    <name type="scientific">Mesobacterium hydrothermale</name>
    <dbReference type="NCBI Taxonomy" id="3111907"/>
    <lineage>
        <taxon>Bacteria</taxon>
        <taxon>Pseudomonadati</taxon>
        <taxon>Pseudomonadota</taxon>
        <taxon>Alphaproteobacteria</taxon>
        <taxon>Rhodobacterales</taxon>
        <taxon>Roseobacteraceae</taxon>
        <taxon>Mesobacterium</taxon>
    </lineage>
</organism>
<protein>
    <submittedName>
        <fullName evidence="3">CPBP family glutamic-type intramembrane protease</fullName>
        <ecNumber evidence="3">3.4.-.-</ecNumber>
    </submittedName>
</protein>
<keyword evidence="1" id="KW-0472">Membrane</keyword>
<keyword evidence="1" id="KW-1133">Transmembrane helix</keyword>
<evidence type="ECO:0000256" key="1">
    <source>
        <dbReference type="SAM" id="Phobius"/>
    </source>
</evidence>
<keyword evidence="3" id="KW-0645">Protease</keyword>
<dbReference type="InterPro" id="IPR003675">
    <property type="entry name" value="Rce1/LyrA-like_dom"/>
</dbReference>
<evidence type="ECO:0000259" key="2">
    <source>
        <dbReference type="Pfam" id="PF02517"/>
    </source>
</evidence>
<feature type="transmembrane region" description="Helical" evidence="1">
    <location>
        <begin position="102"/>
        <end position="122"/>
    </location>
</feature>
<dbReference type="Proteomes" id="UP001348149">
    <property type="component" value="Unassembled WGS sequence"/>
</dbReference>